<dbReference type="SUPFAM" id="SSF63829">
    <property type="entry name" value="Calcium-dependent phosphotriesterase"/>
    <property type="match status" value="1"/>
</dbReference>
<dbReference type="Pfam" id="PF00801">
    <property type="entry name" value="PKD"/>
    <property type="match status" value="2"/>
</dbReference>
<keyword evidence="4" id="KW-1133">Transmembrane helix</keyword>
<evidence type="ECO:0000313" key="8">
    <source>
        <dbReference type="Proteomes" id="UP000184048"/>
    </source>
</evidence>
<dbReference type="AlphaFoldDB" id="A0A1M4UQC6"/>
<accession>A0A1M4UQC6</accession>
<keyword evidence="5" id="KW-0472">Membrane</keyword>
<keyword evidence="2" id="KW-0812">Transmembrane</keyword>
<dbReference type="InterPro" id="IPR035986">
    <property type="entry name" value="PKD_dom_sf"/>
</dbReference>
<dbReference type="GO" id="GO:0005886">
    <property type="term" value="C:plasma membrane"/>
    <property type="evidence" value="ECO:0007669"/>
    <property type="project" value="TreeGrafter"/>
</dbReference>
<evidence type="ECO:0000256" key="5">
    <source>
        <dbReference type="ARBA" id="ARBA00023136"/>
    </source>
</evidence>
<dbReference type="InterPro" id="IPR000601">
    <property type="entry name" value="PKD_dom"/>
</dbReference>
<feature type="domain" description="PKD" evidence="6">
    <location>
        <begin position="228"/>
        <end position="286"/>
    </location>
</feature>
<dbReference type="STRING" id="1121884.SAMN02745131_00740"/>
<keyword evidence="3" id="KW-0677">Repeat</keyword>
<feature type="domain" description="PKD" evidence="6">
    <location>
        <begin position="299"/>
        <end position="361"/>
    </location>
</feature>
<dbReference type="CDD" id="cd00146">
    <property type="entry name" value="PKD"/>
    <property type="match status" value="4"/>
</dbReference>
<sequence>MKISKLIFITVCILFMGCKKFIDTPKETCFIPYVDFVAYNVNPSTLEVSFSSISSFNGKITSHHWDFGDGTTFDGEIPPSHKYPAQNTNTADNSYRVKYTVTNDCGEAYWTDDIKISRCLADVKFSYKLLNDSTVQFTNATTSSSQVTYVWDFGDSTKSTSSSTTVNKIYSYDGKYTVTLKATNACGINYFIATIPVCNKPIPSQKVTQSGCSTIDVDASATKNGAWYQWDFGNGTVLPEAFSSSPHISYTYPNSGSYKMTVTVVNKNGCDTVRLSTQVKINAVGVLPNNEWSYTSDDLEFDFKREPVINATSYSWDFGDGTTSDQQNPGKKIYTNPGVYTLTLGAKNSCGEYSFSTTLNVPSYKEINNAPNTSFADVEVFSAQEIYFLGTNGKLYKTDTAGHWSNAINLPGSLAFNNETSLFTDVNNDLWVYGKKEIAKLDRSGLTWNSFFDETGFDRNTTITSMAVDKAGNLWTIGDREVRKNNKLINLKNTHFSSLAYDGTTERIWLIASNKDVLYYINTNSSEINTVDVKGMSNGASDIQVQPNGDIFFTTVSGIMRVNRSGTVLGNYNATNTGGLLAGPPRVFELDGSGNIWAIHVGRLLKIPINGGTTLNYSIIPGLANPSSLDILKLSGTDNDIILSKTSGDAAIQIK</sequence>
<dbReference type="Gene3D" id="2.60.40.10">
    <property type="entry name" value="Immunoglobulins"/>
    <property type="match status" value="4"/>
</dbReference>
<protein>
    <submittedName>
        <fullName evidence="7">PKD repeat-containing protein</fullName>
    </submittedName>
</protein>
<dbReference type="RefSeq" id="WP_072833877.1">
    <property type="nucleotide sequence ID" value="NZ_FQUU01000002.1"/>
</dbReference>
<dbReference type="GO" id="GO:0006816">
    <property type="term" value="P:calcium ion transport"/>
    <property type="evidence" value="ECO:0007669"/>
    <property type="project" value="TreeGrafter"/>
</dbReference>
<evidence type="ECO:0000313" key="7">
    <source>
        <dbReference type="EMBL" id="SHE58936.1"/>
    </source>
</evidence>
<dbReference type="InterPro" id="IPR013783">
    <property type="entry name" value="Ig-like_fold"/>
</dbReference>
<proteinExistence type="predicted"/>
<reference evidence="7 8" key="1">
    <citation type="submission" date="2016-11" db="EMBL/GenBank/DDBJ databases">
        <authorList>
            <person name="Jaros S."/>
            <person name="Januszkiewicz K."/>
            <person name="Wedrychowicz H."/>
        </authorList>
    </citation>
    <scope>NUCLEOTIDE SEQUENCE [LARGE SCALE GENOMIC DNA]</scope>
    <source>
        <strain evidence="7 8">DSM 18119</strain>
    </source>
</reference>
<dbReference type="Proteomes" id="UP000184048">
    <property type="component" value="Unassembled WGS sequence"/>
</dbReference>
<dbReference type="Pfam" id="PF18911">
    <property type="entry name" value="PKD_4"/>
    <property type="match status" value="2"/>
</dbReference>
<evidence type="ECO:0000256" key="3">
    <source>
        <dbReference type="ARBA" id="ARBA00022737"/>
    </source>
</evidence>
<evidence type="ECO:0000256" key="1">
    <source>
        <dbReference type="ARBA" id="ARBA00004141"/>
    </source>
</evidence>
<dbReference type="PANTHER" id="PTHR46730:SF4">
    <property type="entry name" value="POLYCYSTIC KIDNEY DISEASE PROTEIN 1-LIKE 1"/>
    <property type="match status" value="1"/>
</dbReference>
<dbReference type="EMBL" id="FQUU01000002">
    <property type="protein sequence ID" value="SHE58936.1"/>
    <property type="molecule type" value="Genomic_DNA"/>
</dbReference>
<evidence type="ECO:0000259" key="6">
    <source>
        <dbReference type="PROSITE" id="PS50093"/>
    </source>
</evidence>
<name>A0A1M4UQC6_9BACT</name>
<dbReference type="PROSITE" id="PS51257">
    <property type="entry name" value="PROKAR_LIPOPROTEIN"/>
    <property type="match status" value="1"/>
</dbReference>
<comment type="subcellular location">
    <subcellularLocation>
        <location evidence="1">Membrane</location>
        <topology evidence="1">Multi-pass membrane protein</topology>
    </subcellularLocation>
</comment>
<dbReference type="InterPro" id="IPR022409">
    <property type="entry name" value="PKD/Chitinase_dom"/>
</dbReference>
<dbReference type="SMART" id="SM00089">
    <property type="entry name" value="PKD"/>
    <property type="match status" value="4"/>
</dbReference>
<evidence type="ECO:0000256" key="2">
    <source>
        <dbReference type="ARBA" id="ARBA00022692"/>
    </source>
</evidence>
<gene>
    <name evidence="7" type="ORF">SAMN02745131_00740</name>
</gene>
<organism evidence="7 8">
    <name type="scientific">Flavisolibacter ginsengisoli DSM 18119</name>
    <dbReference type="NCBI Taxonomy" id="1121884"/>
    <lineage>
        <taxon>Bacteria</taxon>
        <taxon>Pseudomonadati</taxon>
        <taxon>Bacteroidota</taxon>
        <taxon>Chitinophagia</taxon>
        <taxon>Chitinophagales</taxon>
        <taxon>Chitinophagaceae</taxon>
        <taxon>Flavisolibacter</taxon>
    </lineage>
</organism>
<dbReference type="PROSITE" id="PS50093">
    <property type="entry name" value="PKD"/>
    <property type="match status" value="4"/>
</dbReference>
<dbReference type="PANTHER" id="PTHR46730">
    <property type="entry name" value="POLYCYSTIN-1"/>
    <property type="match status" value="1"/>
</dbReference>
<keyword evidence="8" id="KW-1185">Reference proteome</keyword>
<dbReference type="GO" id="GO:0005261">
    <property type="term" value="F:monoatomic cation channel activity"/>
    <property type="evidence" value="ECO:0007669"/>
    <property type="project" value="TreeGrafter"/>
</dbReference>
<evidence type="ECO:0000256" key="4">
    <source>
        <dbReference type="ARBA" id="ARBA00022989"/>
    </source>
</evidence>
<dbReference type="SUPFAM" id="SSF49299">
    <property type="entry name" value="PKD domain"/>
    <property type="match status" value="4"/>
</dbReference>
<feature type="domain" description="PKD" evidence="6">
    <location>
        <begin position="134"/>
        <end position="187"/>
    </location>
</feature>
<dbReference type="InterPro" id="IPR015943">
    <property type="entry name" value="WD40/YVTN_repeat-like_dom_sf"/>
</dbReference>
<dbReference type="Gene3D" id="2.130.10.10">
    <property type="entry name" value="YVTN repeat-like/Quinoprotein amine dehydrogenase"/>
    <property type="match status" value="1"/>
</dbReference>
<feature type="domain" description="PKD" evidence="6">
    <location>
        <begin position="31"/>
        <end position="116"/>
    </location>
</feature>
<dbReference type="OrthoDB" id="7794186at2"/>